<evidence type="ECO:0000313" key="2">
    <source>
        <dbReference type="Proteomes" id="UP001485043"/>
    </source>
</evidence>
<protein>
    <submittedName>
        <fullName evidence="1">Uncharacterized protein</fullName>
    </submittedName>
</protein>
<name>A0AAW1SQP1_9CHLO</name>
<dbReference type="AlphaFoldDB" id="A0AAW1SQP1"/>
<organism evidence="1 2">
    <name type="scientific">Apatococcus fuscideae</name>
    <dbReference type="NCBI Taxonomy" id="2026836"/>
    <lineage>
        <taxon>Eukaryota</taxon>
        <taxon>Viridiplantae</taxon>
        <taxon>Chlorophyta</taxon>
        <taxon>core chlorophytes</taxon>
        <taxon>Trebouxiophyceae</taxon>
        <taxon>Chlorellales</taxon>
        <taxon>Chlorellaceae</taxon>
        <taxon>Apatococcus</taxon>
    </lineage>
</organism>
<keyword evidence="2" id="KW-1185">Reference proteome</keyword>
<evidence type="ECO:0000313" key="1">
    <source>
        <dbReference type="EMBL" id="KAK9852126.1"/>
    </source>
</evidence>
<dbReference type="Proteomes" id="UP001485043">
    <property type="component" value="Unassembled WGS sequence"/>
</dbReference>
<reference evidence="1 2" key="1">
    <citation type="journal article" date="2024" name="Nat. Commun.">
        <title>Phylogenomics reveals the evolutionary origins of lichenization in chlorophyte algae.</title>
        <authorList>
            <person name="Puginier C."/>
            <person name="Libourel C."/>
            <person name="Otte J."/>
            <person name="Skaloud P."/>
            <person name="Haon M."/>
            <person name="Grisel S."/>
            <person name="Petersen M."/>
            <person name="Berrin J.G."/>
            <person name="Delaux P.M."/>
            <person name="Dal Grande F."/>
            <person name="Keller J."/>
        </authorList>
    </citation>
    <scope>NUCLEOTIDE SEQUENCE [LARGE SCALE GENOMIC DNA]</scope>
    <source>
        <strain evidence="1 2">SAG 2523</strain>
    </source>
</reference>
<gene>
    <name evidence="1" type="ORF">WJX84_004198</name>
</gene>
<sequence length="95" mass="10813">MAYYQWLSQYTLTTDENWLLCFRSWLRPDLSDLSIPPRVFKATDRSRGQGDQAGRLFEVLVRSTRLCKTSSCLRADQGEVHVQHMNASADSATAS</sequence>
<accession>A0AAW1SQP1</accession>
<proteinExistence type="predicted"/>
<comment type="caution">
    <text evidence="1">The sequence shown here is derived from an EMBL/GenBank/DDBJ whole genome shotgun (WGS) entry which is preliminary data.</text>
</comment>
<dbReference type="EMBL" id="JALJOV010001205">
    <property type="protein sequence ID" value="KAK9852126.1"/>
    <property type="molecule type" value="Genomic_DNA"/>
</dbReference>